<organism evidence="1 2">
    <name type="scientific">Cordylochernes scorpioides</name>
    <dbReference type="NCBI Taxonomy" id="51811"/>
    <lineage>
        <taxon>Eukaryota</taxon>
        <taxon>Metazoa</taxon>
        <taxon>Ecdysozoa</taxon>
        <taxon>Arthropoda</taxon>
        <taxon>Chelicerata</taxon>
        <taxon>Arachnida</taxon>
        <taxon>Pseudoscorpiones</taxon>
        <taxon>Cheliferoidea</taxon>
        <taxon>Chernetidae</taxon>
        <taxon>Cordylochernes</taxon>
    </lineage>
</organism>
<dbReference type="Proteomes" id="UP001235939">
    <property type="component" value="Chromosome 19"/>
</dbReference>
<gene>
    <name evidence="1" type="ORF">LAZ67_19001373</name>
</gene>
<evidence type="ECO:0000313" key="1">
    <source>
        <dbReference type="EMBL" id="UYV80683.1"/>
    </source>
</evidence>
<keyword evidence="2" id="KW-1185">Reference proteome</keyword>
<dbReference type="EMBL" id="CP092881">
    <property type="protein sequence ID" value="UYV80683.1"/>
    <property type="molecule type" value="Genomic_DNA"/>
</dbReference>
<accession>A0ABY6LLE7</accession>
<evidence type="ECO:0000313" key="2">
    <source>
        <dbReference type="Proteomes" id="UP001235939"/>
    </source>
</evidence>
<protein>
    <submittedName>
        <fullName evidence="1">Uncharacterized protein</fullName>
    </submittedName>
</protein>
<reference evidence="1 2" key="1">
    <citation type="submission" date="2022-01" db="EMBL/GenBank/DDBJ databases">
        <title>A chromosomal length assembly of Cordylochernes scorpioides.</title>
        <authorList>
            <person name="Zeh D."/>
            <person name="Zeh J."/>
        </authorList>
    </citation>
    <scope>NUCLEOTIDE SEQUENCE [LARGE SCALE GENOMIC DNA]</scope>
    <source>
        <strain evidence="1">IN4F17</strain>
        <tissue evidence="1">Whole Body</tissue>
    </source>
</reference>
<sequence length="82" mass="9383">MHSITTRVPFSKTLLRIKTSQKHNNSTNLEFNWCGCIPLGILGISYGSCQKIIGEHLNMKKLCSYFAPRNLTDQQRETRLSI</sequence>
<proteinExistence type="predicted"/>
<name>A0ABY6LLE7_9ARAC</name>